<comment type="caution">
    <text evidence="2">The sequence shown here is derived from an EMBL/GenBank/DDBJ whole genome shotgun (WGS) entry which is preliminary data.</text>
</comment>
<keyword evidence="3" id="KW-1185">Reference proteome</keyword>
<dbReference type="Proteomes" id="UP000792457">
    <property type="component" value="Unassembled WGS sequence"/>
</dbReference>
<evidence type="ECO:0000259" key="1">
    <source>
        <dbReference type="Pfam" id="PF07530"/>
    </source>
</evidence>
<dbReference type="OrthoDB" id="6931295at2759"/>
<sequence>MYYVIRNIPVDITMDEIAESLKELGVPAAKIVQLRTSRPTPAQMKEGITSLSPPRPLPLFQILLQTTTPAEIFESLQYICNMQVKIEKFRPPSGPLQCHPCQLFGHTMKACQMNFRSIRAAPTCANCKGSHPANYRGQTEGSCKTSFRKTQCPTATN</sequence>
<reference evidence="2" key="1">
    <citation type="submission" date="2013-04" db="EMBL/GenBank/DDBJ databases">
        <authorList>
            <person name="Qu J."/>
            <person name="Murali S.C."/>
            <person name="Bandaranaike D."/>
            <person name="Bellair M."/>
            <person name="Blankenburg K."/>
            <person name="Chao H."/>
            <person name="Dinh H."/>
            <person name="Doddapaneni H."/>
            <person name="Downs B."/>
            <person name="Dugan-Rocha S."/>
            <person name="Elkadiri S."/>
            <person name="Gnanaolivu R.D."/>
            <person name="Hernandez B."/>
            <person name="Javaid M."/>
            <person name="Jayaseelan J.C."/>
            <person name="Lee S."/>
            <person name="Li M."/>
            <person name="Ming W."/>
            <person name="Munidasa M."/>
            <person name="Muniz J."/>
            <person name="Nguyen L."/>
            <person name="Ongeri F."/>
            <person name="Osuji N."/>
            <person name="Pu L.-L."/>
            <person name="Puazo M."/>
            <person name="Qu C."/>
            <person name="Quiroz J."/>
            <person name="Raj R."/>
            <person name="Weissenberger G."/>
            <person name="Xin Y."/>
            <person name="Zou X."/>
            <person name="Han Y."/>
            <person name="Richards S."/>
            <person name="Worley K."/>
            <person name="Muzny D."/>
            <person name="Gibbs R."/>
        </authorList>
    </citation>
    <scope>NUCLEOTIDE SEQUENCE</scope>
    <source>
        <strain evidence="2">Sampled in the wild</strain>
    </source>
</reference>
<reference evidence="2" key="2">
    <citation type="submission" date="2017-10" db="EMBL/GenBank/DDBJ databases">
        <title>Ladona fulva Genome sequencing and assembly.</title>
        <authorList>
            <person name="Murali S."/>
            <person name="Richards S."/>
            <person name="Bandaranaike D."/>
            <person name="Bellair M."/>
            <person name="Blankenburg K."/>
            <person name="Chao H."/>
            <person name="Dinh H."/>
            <person name="Doddapaneni H."/>
            <person name="Dugan-Rocha S."/>
            <person name="Elkadiri S."/>
            <person name="Gnanaolivu R."/>
            <person name="Hernandez B."/>
            <person name="Skinner E."/>
            <person name="Javaid M."/>
            <person name="Lee S."/>
            <person name="Li M."/>
            <person name="Ming W."/>
            <person name="Munidasa M."/>
            <person name="Muniz J."/>
            <person name="Nguyen L."/>
            <person name="Hughes D."/>
            <person name="Osuji N."/>
            <person name="Pu L.-L."/>
            <person name="Puazo M."/>
            <person name="Qu C."/>
            <person name="Quiroz J."/>
            <person name="Raj R."/>
            <person name="Weissenberger G."/>
            <person name="Xin Y."/>
            <person name="Zou X."/>
            <person name="Han Y."/>
            <person name="Worley K."/>
            <person name="Muzny D."/>
            <person name="Gibbs R."/>
        </authorList>
    </citation>
    <scope>NUCLEOTIDE SEQUENCE</scope>
    <source>
        <strain evidence="2">Sampled in the wild</strain>
    </source>
</reference>
<evidence type="ECO:0000313" key="2">
    <source>
        <dbReference type="EMBL" id="KAG8237987.1"/>
    </source>
</evidence>
<dbReference type="AlphaFoldDB" id="A0A8K0KNP5"/>
<dbReference type="InterPro" id="IPR006579">
    <property type="entry name" value="Pre_C2HC_dom"/>
</dbReference>
<gene>
    <name evidence="2" type="ORF">J437_LFUL018012</name>
</gene>
<dbReference type="Pfam" id="PF07530">
    <property type="entry name" value="PRE_C2HC"/>
    <property type="match status" value="1"/>
</dbReference>
<protein>
    <recommendedName>
        <fullName evidence="1">Pre-C2HC domain-containing protein</fullName>
    </recommendedName>
</protein>
<name>A0A8K0KNP5_LADFU</name>
<organism evidence="2 3">
    <name type="scientific">Ladona fulva</name>
    <name type="common">Scarce chaser dragonfly</name>
    <name type="synonym">Libellula fulva</name>
    <dbReference type="NCBI Taxonomy" id="123851"/>
    <lineage>
        <taxon>Eukaryota</taxon>
        <taxon>Metazoa</taxon>
        <taxon>Ecdysozoa</taxon>
        <taxon>Arthropoda</taxon>
        <taxon>Hexapoda</taxon>
        <taxon>Insecta</taxon>
        <taxon>Pterygota</taxon>
        <taxon>Palaeoptera</taxon>
        <taxon>Odonata</taxon>
        <taxon>Epiprocta</taxon>
        <taxon>Anisoptera</taxon>
        <taxon>Libelluloidea</taxon>
        <taxon>Libellulidae</taxon>
        <taxon>Ladona</taxon>
    </lineage>
</organism>
<dbReference type="EMBL" id="KZ309257">
    <property type="protein sequence ID" value="KAG8237987.1"/>
    <property type="molecule type" value="Genomic_DNA"/>
</dbReference>
<accession>A0A8K0KNP5</accession>
<feature type="domain" description="Pre-C2HC" evidence="1">
    <location>
        <begin position="16"/>
        <end position="88"/>
    </location>
</feature>
<proteinExistence type="predicted"/>
<evidence type="ECO:0000313" key="3">
    <source>
        <dbReference type="Proteomes" id="UP000792457"/>
    </source>
</evidence>